<keyword evidence="3" id="KW-1185">Reference proteome</keyword>
<dbReference type="Proteomes" id="UP001201812">
    <property type="component" value="Unassembled WGS sequence"/>
</dbReference>
<proteinExistence type="predicted"/>
<gene>
    <name evidence="2" type="ORF">DdX_22140</name>
</gene>
<evidence type="ECO:0000256" key="1">
    <source>
        <dbReference type="SAM" id="MobiDB-lite"/>
    </source>
</evidence>
<dbReference type="AlphaFoldDB" id="A0AAD4QSP2"/>
<comment type="caution">
    <text evidence="2">The sequence shown here is derived from an EMBL/GenBank/DDBJ whole genome shotgun (WGS) entry which is preliminary data.</text>
</comment>
<dbReference type="EMBL" id="JAKKPZ010001011">
    <property type="protein sequence ID" value="KAI1691049.1"/>
    <property type="molecule type" value="Genomic_DNA"/>
</dbReference>
<protein>
    <submittedName>
        <fullName evidence="2">Uncharacterized protein</fullName>
    </submittedName>
</protein>
<evidence type="ECO:0000313" key="2">
    <source>
        <dbReference type="EMBL" id="KAI1691049.1"/>
    </source>
</evidence>
<name>A0AAD4QSP2_9BILA</name>
<accession>A0AAD4QSP2</accession>
<feature type="region of interest" description="Disordered" evidence="1">
    <location>
        <begin position="34"/>
        <end position="140"/>
    </location>
</feature>
<feature type="compositionally biased region" description="Low complexity" evidence="1">
    <location>
        <begin position="86"/>
        <end position="95"/>
    </location>
</feature>
<evidence type="ECO:0000313" key="3">
    <source>
        <dbReference type="Proteomes" id="UP001201812"/>
    </source>
</evidence>
<reference evidence="2" key="1">
    <citation type="submission" date="2022-01" db="EMBL/GenBank/DDBJ databases">
        <title>Genome Sequence Resource for Two Populations of Ditylenchus destructor, the Migratory Endoparasitic Phytonematode.</title>
        <authorList>
            <person name="Zhang H."/>
            <person name="Lin R."/>
            <person name="Xie B."/>
        </authorList>
    </citation>
    <scope>NUCLEOTIDE SEQUENCE</scope>
    <source>
        <strain evidence="2">BazhouSP</strain>
    </source>
</reference>
<organism evidence="2 3">
    <name type="scientific">Ditylenchus destructor</name>
    <dbReference type="NCBI Taxonomy" id="166010"/>
    <lineage>
        <taxon>Eukaryota</taxon>
        <taxon>Metazoa</taxon>
        <taxon>Ecdysozoa</taxon>
        <taxon>Nematoda</taxon>
        <taxon>Chromadorea</taxon>
        <taxon>Rhabditida</taxon>
        <taxon>Tylenchina</taxon>
        <taxon>Tylenchomorpha</taxon>
        <taxon>Sphaerularioidea</taxon>
        <taxon>Anguinidae</taxon>
        <taxon>Anguininae</taxon>
        <taxon>Ditylenchus</taxon>
    </lineage>
</organism>
<sequence length="140" mass="14977">MILPVRTDFTRGPYLLRTSPERRDEVLKGALAALEHNEPQSPGAREADLRGTACRLLQERPLHGRPAGDGLRSAAGGHRAGHRRPGQLLGAAAQQADRHPPRIGRHPRADPALLPDRELPAGHAGNRAGHAGGVPIKLAR</sequence>